<dbReference type="EMBL" id="SMDG01000001">
    <property type="protein sequence ID" value="TCW59741.1"/>
    <property type="molecule type" value="Genomic_DNA"/>
</dbReference>
<sequence length="127" mass="14929">MNVMKKAWEIARKGQKQFGGKVKEYFAQALKIAWTIVKKGMKYVQLTKEEFMNEIRNTGKFEGFLTYKNDFKDTQKIKVVADLEKQEIAVDMGLKSLYSDLSEAINNYKRHNHYAGNGTEVYFWREN</sequence>
<evidence type="ECO:0000313" key="2">
    <source>
        <dbReference type="Proteomes" id="UP000295285"/>
    </source>
</evidence>
<protein>
    <submittedName>
        <fullName evidence="1">Phage protein Gp111</fullName>
    </submittedName>
</protein>
<reference evidence="1 2" key="1">
    <citation type="submission" date="2019-03" db="EMBL/GenBank/DDBJ databases">
        <title>Above-ground endophytic microbial communities from plants in different locations in the United States.</title>
        <authorList>
            <person name="Frank C."/>
        </authorList>
    </citation>
    <scope>NUCLEOTIDE SEQUENCE [LARGE SCALE GENOMIC DNA]</scope>
    <source>
        <strain evidence="1 2">LP_2_YM</strain>
    </source>
</reference>
<dbReference type="Pfam" id="PF07410">
    <property type="entry name" value="Phage_Gp111"/>
    <property type="match status" value="1"/>
</dbReference>
<organism evidence="1 2">
    <name type="scientific">Bacillus thuringiensis</name>
    <dbReference type="NCBI Taxonomy" id="1428"/>
    <lineage>
        <taxon>Bacteria</taxon>
        <taxon>Bacillati</taxon>
        <taxon>Bacillota</taxon>
        <taxon>Bacilli</taxon>
        <taxon>Bacillales</taxon>
        <taxon>Bacillaceae</taxon>
        <taxon>Bacillus</taxon>
        <taxon>Bacillus cereus group</taxon>
    </lineage>
</organism>
<dbReference type="Proteomes" id="UP000295285">
    <property type="component" value="Unassembled WGS sequence"/>
</dbReference>
<accession>A0A4R4BKR1</accession>
<dbReference type="InterPro" id="IPR010878">
    <property type="entry name" value="Gp111"/>
</dbReference>
<name>A0A4R4BKR1_BACTU</name>
<evidence type="ECO:0000313" key="1">
    <source>
        <dbReference type="EMBL" id="TCW59741.1"/>
    </source>
</evidence>
<dbReference type="RefSeq" id="WP_131931378.1">
    <property type="nucleotide sequence ID" value="NZ_SMDF01000001.1"/>
</dbReference>
<dbReference type="AlphaFoldDB" id="A0A4R4BKR1"/>
<gene>
    <name evidence="1" type="ORF">EC910_101371</name>
</gene>
<comment type="caution">
    <text evidence="1">The sequence shown here is derived from an EMBL/GenBank/DDBJ whole genome shotgun (WGS) entry which is preliminary data.</text>
</comment>
<proteinExistence type="predicted"/>